<reference evidence="2" key="1">
    <citation type="submission" date="2011-07" db="EMBL/GenBank/DDBJ databases">
        <authorList>
            <consortium name="Caenorhabditis brenneri Sequencing and Analysis Consortium"/>
            <person name="Wilson R.K."/>
        </authorList>
    </citation>
    <scope>NUCLEOTIDE SEQUENCE [LARGE SCALE GENOMIC DNA]</scope>
    <source>
        <strain evidence="2">PB2801</strain>
    </source>
</reference>
<protein>
    <submittedName>
        <fullName evidence="1">Uncharacterized protein</fullName>
    </submittedName>
</protein>
<evidence type="ECO:0000313" key="2">
    <source>
        <dbReference type="Proteomes" id="UP000008068"/>
    </source>
</evidence>
<dbReference type="Proteomes" id="UP000008068">
    <property type="component" value="Unassembled WGS sequence"/>
</dbReference>
<organism evidence="2">
    <name type="scientific">Caenorhabditis brenneri</name>
    <name type="common">Nematode worm</name>
    <dbReference type="NCBI Taxonomy" id="135651"/>
    <lineage>
        <taxon>Eukaryota</taxon>
        <taxon>Metazoa</taxon>
        <taxon>Ecdysozoa</taxon>
        <taxon>Nematoda</taxon>
        <taxon>Chromadorea</taxon>
        <taxon>Rhabditida</taxon>
        <taxon>Rhabditina</taxon>
        <taxon>Rhabditomorpha</taxon>
        <taxon>Rhabditoidea</taxon>
        <taxon>Rhabditidae</taxon>
        <taxon>Peloderinae</taxon>
        <taxon>Caenorhabditis</taxon>
    </lineage>
</organism>
<evidence type="ECO:0000313" key="1">
    <source>
        <dbReference type="EMBL" id="EGT44176.1"/>
    </source>
</evidence>
<gene>
    <name evidence="1" type="ORF">CAEBREN_13330</name>
</gene>
<dbReference type="EMBL" id="GL379812">
    <property type="protein sequence ID" value="EGT44176.1"/>
    <property type="molecule type" value="Genomic_DNA"/>
</dbReference>
<sequence>MDALEKTMVNCTF</sequence>
<name>G0MU46_CAEBE</name>
<dbReference type="InParanoid" id="G0MU46"/>
<proteinExistence type="predicted"/>
<accession>G0MU46</accession>
<keyword evidence="2" id="KW-1185">Reference proteome</keyword>